<comment type="caution">
    <text evidence="7">The sequence shown here is derived from an EMBL/GenBank/DDBJ whole genome shotgun (WGS) entry which is preliminary data.</text>
</comment>
<proteinExistence type="inferred from homology"/>
<dbReference type="PANTHER" id="PTHR31308:SF5">
    <property type="entry name" value="ERGOSTERYL-BETA-GLUCOSIDASE"/>
    <property type="match status" value="1"/>
</dbReference>
<protein>
    <recommendedName>
        <fullName evidence="9">Glycoside hydrolase family 5 protein</fullName>
    </recommendedName>
</protein>
<evidence type="ECO:0000313" key="7">
    <source>
        <dbReference type="EMBL" id="KAG2184755.1"/>
    </source>
</evidence>
<keyword evidence="3" id="KW-0326">Glycosidase</keyword>
<dbReference type="InterPro" id="IPR013780">
    <property type="entry name" value="Glyco_hydro_b"/>
</dbReference>
<dbReference type="InterPro" id="IPR018087">
    <property type="entry name" value="Glyco_hydro_5_CS"/>
</dbReference>
<evidence type="ECO:0000259" key="6">
    <source>
        <dbReference type="Pfam" id="PF18564"/>
    </source>
</evidence>
<dbReference type="Gene3D" id="2.60.40.1180">
    <property type="entry name" value="Golgi alpha-mannosidase II"/>
    <property type="match status" value="1"/>
</dbReference>
<dbReference type="Proteomes" id="UP000654370">
    <property type="component" value="Unassembled WGS sequence"/>
</dbReference>
<feature type="compositionally biased region" description="Polar residues" evidence="4">
    <location>
        <begin position="48"/>
        <end position="78"/>
    </location>
</feature>
<feature type="region of interest" description="Disordered" evidence="4">
    <location>
        <begin position="1"/>
        <end position="78"/>
    </location>
</feature>
<evidence type="ECO:0000256" key="2">
    <source>
        <dbReference type="ARBA" id="ARBA00022801"/>
    </source>
</evidence>
<dbReference type="OrthoDB" id="9971853at2759"/>
<dbReference type="EMBL" id="JAEPQZ010000002">
    <property type="protein sequence ID" value="KAG2184755.1"/>
    <property type="molecule type" value="Genomic_DNA"/>
</dbReference>
<dbReference type="AlphaFoldDB" id="A0A8H7Q3Q9"/>
<dbReference type="InterPro" id="IPR041036">
    <property type="entry name" value="GH5_C"/>
</dbReference>
<dbReference type="GO" id="GO:0000272">
    <property type="term" value="P:polysaccharide catabolic process"/>
    <property type="evidence" value="ECO:0007669"/>
    <property type="project" value="InterPro"/>
</dbReference>
<dbReference type="PANTHER" id="PTHR31308">
    <property type="match status" value="1"/>
</dbReference>
<dbReference type="PROSITE" id="PS00659">
    <property type="entry name" value="GLYCOSYL_HYDROL_F5"/>
    <property type="match status" value="1"/>
</dbReference>
<dbReference type="SUPFAM" id="SSF51445">
    <property type="entry name" value="(Trans)glycosidases"/>
    <property type="match status" value="1"/>
</dbReference>
<dbReference type="Gene3D" id="3.20.20.80">
    <property type="entry name" value="Glycosidases"/>
    <property type="match status" value="2"/>
</dbReference>
<evidence type="ECO:0000256" key="1">
    <source>
        <dbReference type="ARBA" id="ARBA00005641"/>
    </source>
</evidence>
<accession>A0A8H7Q3Q9</accession>
<comment type="similarity">
    <text evidence="1">Belongs to the glycosyl hydrolase 5 (cellulase A) family.</text>
</comment>
<reference evidence="7" key="1">
    <citation type="submission" date="2020-12" db="EMBL/GenBank/DDBJ databases">
        <title>Metabolic potential, ecology and presence of endohyphal bacteria is reflected in genomic diversity of Mucoromycotina.</title>
        <authorList>
            <person name="Muszewska A."/>
            <person name="Okrasinska A."/>
            <person name="Steczkiewicz K."/>
            <person name="Drgas O."/>
            <person name="Orlowska M."/>
            <person name="Perlinska-Lenart U."/>
            <person name="Aleksandrzak-Piekarczyk T."/>
            <person name="Szatraj K."/>
            <person name="Zielenkiewicz U."/>
            <person name="Pilsyk S."/>
            <person name="Malc E."/>
            <person name="Mieczkowski P."/>
            <person name="Kruszewska J.S."/>
            <person name="Biernat P."/>
            <person name="Pawlowska J."/>
        </authorList>
    </citation>
    <scope>NUCLEOTIDE SEQUENCE</scope>
    <source>
        <strain evidence="7">WA0000067209</strain>
    </source>
</reference>
<dbReference type="InterPro" id="IPR017853">
    <property type="entry name" value="GH"/>
</dbReference>
<evidence type="ECO:0000313" key="8">
    <source>
        <dbReference type="Proteomes" id="UP000654370"/>
    </source>
</evidence>
<dbReference type="Pfam" id="PF00150">
    <property type="entry name" value="Cellulase"/>
    <property type="match status" value="1"/>
</dbReference>
<evidence type="ECO:0000259" key="5">
    <source>
        <dbReference type="Pfam" id="PF00150"/>
    </source>
</evidence>
<evidence type="ECO:0000256" key="4">
    <source>
        <dbReference type="SAM" id="MobiDB-lite"/>
    </source>
</evidence>
<feature type="domain" description="Glycoside hydrolase family 5 C-terminal" evidence="6">
    <location>
        <begin position="713"/>
        <end position="795"/>
    </location>
</feature>
<dbReference type="InterPro" id="IPR001547">
    <property type="entry name" value="Glyco_hydro_5"/>
</dbReference>
<keyword evidence="2" id="KW-0378">Hydrolase</keyword>
<evidence type="ECO:0008006" key="9">
    <source>
        <dbReference type="Google" id="ProtNLM"/>
    </source>
</evidence>
<sequence length="816" mass="91441">MPPHAQESLSSMSDGEHSDSSQERMPTVDPALILPLRPHHGSAPEINNADQSTLSSYSSNEQGGTKQLGSSNNPAQHWSSCVQGNDKWFRDEQGRVLLMRGVNLCGASKLPTSPYAGSTHLYDEGLFWDHQNVSFVGRPFPLEDAPEHFGRLQAWGLTFVRLLVPWESLEHAGPGKYDEDYIDYLIKIIEMMPGYGIKCFIDPHQDAWSRYSGGSGAPGWTFDVAGLNIKSFKETGAAYVHNTNAVPGDPLPMVWPTNYTKLASSTMFTLFFAGDTFAPSKTHQGRSVQEYLQTHFINCFAHLGERLANLEAVLGFEVINEPHPGYIGLPTLQKYDSVVNLIFGDSPTPLQGFALGDGMPQEVDVYVKSWPVPTKRSHKRMINQSKTSAWQEGHGCIWRDHGVWGIDPNGKPKIMQDNYFAKHPKTGEPVSFYKDFYLPFVNAYAKAIQNVRPEWMCFVEPLPNEVRKPSSCDMPAPNVSFFTNVSIIRQIKVAPVYGIDDHHSNVVFAPHWYDLNCVFYKKFMGTLTHDVQHLQKGGNVIKATYFGVKGAKKNYQGQIRNVRESGISNMGDKPCVVGEVGIPMDLNQRRAFDTGDYSHHTNFLDAVIYALESNLVNFTLWNYNPTNDNTHGDHWNGEDFSIYSPLKDSTDNAAVQTNGKLVEDGTIADSGLIANPEINVQKLKSIDDEMTPAVDSSQEHWHKGGRVLDAVIRPYAAKVAGVPISAAFNLEKLEYTFVFEHEDQCDETEIFVPGYHYDGKQMDIRVSDGNWRYVKEQQTLYYKHLTGHKIHRIQIRGLTHANNKNGSKRNGGCVLM</sequence>
<name>A0A8H7Q3Q9_MORIS</name>
<dbReference type="GO" id="GO:1904462">
    <property type="term" value="P:ergosteryl 3-beta-D-glucoside catabolic process"/>
    <property type="evidence" value="ECO:0007669"/>
    <property type="project" value="TreeGrafter"/>
</dbReference>
<dbReference type="InterPro" id="IPR052066">
    <property type="entry name" value="Glycosphingolipid_Hydrolases"/>
</dbReference>
<keyword evidence="8" id="KW-1185">Reference proteome</keyword>
<dbReference type="GO" id="GO:0050295">
    <property type="term" value="F:steryl-beta-glucosidase activity"/>
    <property type="evidence" value="ECO:0007669"/>
    <property type="project" value="TreeGrafter"/>
</dbReference>
<feature type="domain" description="Glycoside hydrolase family 5" evidence="5">
    <location>
        <begin position="150"/>
        <end position="324"/>
    </location>
</feature>
<dbReference type="Pfam" id="PF18564">
    <property type="entry name" value="Glyco_hydro_5_C"/>
    <property type="match status" value="1"/>
</dbReference>
<gene>
    <name evidence="7" type="ORF">INT43_000668</name>
</gene>
<organism evidence="7 8">
    <name type="scientific">Mortierella isabellina</name>
    <name type="common">Filamentous fungus</name>
    <name type="synonym">Umbelopsis isabellina</name>
    <dbReference type="NCBI Taxonomy" id="91625"/>
    <lineage>
        <taxon>Eukaryota</taxon>
        <taxon>Fungi</taxon>
        <taxon>Fungi incertae sedis</taxon>
        <taxon>Mucoromycota</taxon>
        <taxon>Mucoromycotina</taxon>
        <taxon>Umbelopsidomycetes</taxon>
        <taxon>Umbelopsidales</taxon>
        <taxon>Umbelopsidaceae</taxon>
        <taxon>Umbelopsis</taxon>
    </lineage>
</organism>
<evidence type="ECO:0000256" key="3">
    <source>
        <dbReference type="ARBA" id="ARBA00023295"/>
    </source>
</evidence>